<feature type="transmembrane region" description="Helical" evidence="4">
    <location>
        <begin position="36"/>
        <end position="60"/>
    </location>
</feature>
<evidence type="ECO:0000256" key="3">
    <source>
        <dbReference type="ARBA" id="ARBA00022448"/>
    </source>
</evidence>
<reference evidence="5 6" key="1">
    <citation type="submission" date="2021-12" db="EMBL/GenBank/DDBJ databases">
        <title>Sinirhodobacter sp. WL0062 is a bacterium isolated from seawater.</title>
        <authorList>
            <person name="Wang L."/>
            <person name="He W."/>
            <person name="Zhang D.-F."/>
        </authorList>
    </citation>
    <scope>NUCLEOTIDE SEQUENCE [LARGE SCALE GENOMIC DNA]</scope>
    <source>
        <strain evidence="5 6">WL0062</strain>
    </source>
</reference>
<comment type="caution">
    <text evidence="5">The sequence shown here is derived from an EMBL/GenBank/DDBJ whole genome shotgun (WGS) entry which is preliminary data.</text>
</comment>
<sequence>MFKAKRSNSTLGSTFSLLELVFHLTARRIRGSSGNAIVGLLSNMTQAIMMVAIFYLLMNIMGMRRAAVRGDFILYLMSGVFLFMTYNKTMSAVSGSGGPTSAMMKHAPMTTAVAILSSALSVLYNQVLTMVIVLYLYHAAITPIEIENWVGTLGMLMLAWFVGIGIGLVFLAATPWAPGLIGIIRLVYTRANVIASGKMFLANTLPPKMLAMFSWNPLFHLIDQSRGFTFINYNPHFTDWHYPLYVGLTLLMLGLLGEFYTRQHASASWGKGGVL</sequence>
<accession>A0ABS8YUK2</accession>
<keyword evidence="4" id="KW-0812">Transmembrane</keyword>
<organism evidence="5 6">
    <name type="scientific">Rhodobacter flavimaris</name>
    <dbReference type="NCBI Taxonomy" id="2907145"/>
    <lineage>
        <taxon>Bacteria</taxon>
        <taxon>Pseudomonadati</taxon>
        <taxon>Pseudomonadota</taxon>
        <taxon>Alphaproteobacteria</taxon>
        <taxon>Rhodobacterales</taxon>
        <taxon>Rhodobacter group</taxon>
        <taxon>Rhodobacter</taxon>
    </lineage>
</organism>
<evidence type="ECO:0000313" key="5">
    <source>
        <dbReference type="EMBL" id="MCE5973163.1"/>
    </source>
</evidence>
<dbReference type="EMBL" id="JAJUOS010000004">
    <property type="protein sequence ID" value="MCE5973163.1"/>
    <property type="molecule type" value="Genomic_DNA"/>
</dbReference>
<keyword evidence="4" id="KW-0472">Membrane</keyword>
<keyword evidence="6" id="KW-1185">Reference proteome</keyword>
<dbReference type="PANTHER" id="PTHR30413">
    <property type="entry name" value="INNER MEMBRANE TRANSPORT PERMEASE"/>
    <property type="match status" value="1"/>
</dbReference>
<dbReference type="RefSeq" id="WP_233676167.1">
    <property type="nucleotide sequence ID" value="NZ_JAJUOS010000004.1"/>
</dbReference>
<keyword evidence="3" id="KW-0813">Transport</keyword>
<feature type="transmembrane region" description="Helical" evidence="4">
    <location>
        <begin position="242"/>
        <end position="261"/>
    </location>
</feature>
<evidence type="ECO:0000313" key="6">
    <source>
        <dbReference type="Proteomes" id="UP001521181"/>
    </source>
</evidence>
<feature type="transmembrane region" description="Helical" evidence="4">
    <location>
        <begin position="109"/>
        <end position="137"/>
    </location>
</feature>
<comment type="similarity">
    <text evidence="2">Belongs to the ABC-2 integral membrane protein family.</text>
</comment>
<comment type="subcellular location">
    <subcellularLocation>
        <location evidence="1">Cell inner membrane</location>
        <topology evidence="1">Multi-pass membrane protein</topology>
    </subcellularLocation>
</comment>
<keyword evidence="4" id="KW-1133">Transmembrane helix</keyword>
<protein>
    <submittedName>
        <fullName evidence="5">ABC transporter permease</fullName>
    </submittedName>
</protein>
<proteinExistence type="inferred from homology"/>
<name>A0ABS8YUK2_9RHOB</name>
<feature type="transmembrane region" description="Helical" evidence="4">
    <location>
        <begin position="72"/>
        <end position="89"/>
    </location>
</feature>
<feature type="transmembrane region" description="Helical" evidence="4">
    <location>
        <begin position="149"/>
        <end position="173"/>
    </location>
</feature>
<dbReference type="PANTHER" id="PTHR30413:SF8">
    <property type="entry name" value="TRANSPORT PERMEASE PROTEIN"/>
    <property type="match status" value="1"/>
</dbReference>
<evidence type="ECO:0000256" key="2">
    <source>
        <dbReference type="ARBA" id="ARBA00007783"/>
    </source>
</evidence>
<dbReference type="Proteomes" id="UP001521181">
    <property type="component" value="Unassembled WGS sequence"/>
</dbReference>
<evidence type="ECO:0000256" key="4">
    <source>
        <dbReference type="SAM" id="Phobius"/>
    </source>
</evidence>
<gene>
    <name evidence="5" type="ORF">LZA78_06710</name>
</gene>
<evidence type="ECO:0000256" key="1">
    <source>
        <dbReference type="ARBA" id="ARBA00004429"/>
    </source>
</evidence>